<dbReference type="EMBL" id="KZ989719">
    <property type="protein sequence ID" value="RKP25517.1"/>
    <property type="molecule type" value="Genomic_DNA"/>
</dbReference>
<keyword evidence="5" id="KW-1185">Reference proteome</keyword>
<dbReference type="Gene3D" id="3.90.470.20">
    <property type="entry name" value="4'-phosphopantetheinyl transferase domain"/>
    <property type="match status" value="1"/>
</dbReference>
<dbReference type="PANTHER" id="PTHR12215">
    <property type="entry name" value="PHOSPHOPANTETHEINE TRANSFERASE"/>
    <property type="match status" value="1"/>
</dbReference>
<dbReference type="Pfam" id="PF22624">
    <property type="entry name" value="AASDHPPT_N"/>
    <property type="match status" value="1"/>
</dbReference>
<gene>
    <name evidence="4" type="ORF">SYNPS1DRAFT_5263</name>
</gene>
<dbReference type="AlphaFoldDB" id="A0A4P9YZD6"/>
<feature type="non-terminal residue" evidence="4">
    <location>
        <position position="108"/>
    </location>
</feature>
<proteinExistence type="predicted"/>
<accession>A0A4P9YZD6</accession>
<dbReference type="GO" id="GO:0000287">
    <property type="term" value="F:magnesium ion binding"/>
    <property type="evidence" value="ECO:0007669"/>
    <property type="project" value="InterPro"/>
</dbReference>
<dbReference type="GO" id="GO:0005829">
    <property type="term" value="C:cytosol"/>
    <property type="evidence" value="ECO:0007669"/>
    <property type="project" value="TreeGrafter"/>
</dbReference>
<dbReference type="InterPro" id="IPR037143">
    <property type="entry name" value="4-PPantetheinyl_Trfase_dom_sf"/>
</dbReference>
<evidence type="ECO:0000256" key="1">
    <source>
        <dbReference type="ARBA" id="ARBA00013172"/>
    </source>
</evidence>
<name>A0A4P9YZD6_9FUNG</name>
<dbReference type="EC" id="2.7.8.7" evidence="1"/>
<dbReference type="PANTHER" id="PTHR12215:SF10">
    <property type="entry name" value="L-AMINOADIPATE-SEMIALDEHYDE DEHYDROGENASE-PHOSPHOPANTETHEINYL TRANSFERASE"/>
    <property type="match status" value="1"/>
</dbReference>
<dbReference type="InterPro" id="IPR055066">
    <property type="entry name" value="AASDHPPT_N"/>
</dbReference>
<organism evidence="4 5">
    <name type="scientific">Syncephalis pseudoplumigaleata</name>
    <dbReference type="NCBI Taxonomy" id="1712513"/>
    <lineage>
        <taxon>Eukaryota</taxon>
        <taxon>Fungi</taxon>
        <taxon>Fungi incertae sedis</taxon>
        <taxon>Zoopagomycota</taxon>
        <taxon>Zoopagomycotina</taxon>
        <taxon>Zoopagomycetes</taxon>
        <taxon>Zoopagales</taxon>
        <taxon>Piptocephalidaceae</taxon>
        <taxon>Syncephalis</taxon>
    </lineage>
</organism>
<dbReference type="SUPFAM" id="SSF56214">
    <property type="entry name" value="4'-phosphopantetheinyl transferase"/>
    <property type="match status" value="1"/>
</dbReference>
<dbReference type="OrthoDB" id="26719at2759"/>
<dbReference type="Proteomes" id="UP000278143">
    <property type="component" value="Unassembled WGS sequence"/>
</dbReference>
<protein>
    <recommendedName>
        <fullName evidence="1">holo-[acyl-carrier-protein] synthase</fullName>
        <ecNumber evidence="1">2.7.8.7</ecNumber>
    </recommendedName>
</protein>
<feature type="non-terminal residue" evidence="4">
    <location>
        <position position="1"/>
    </location>
</feature>
<dbReference type="InterPro" id="IPR050559">
    <property type="entry name" value="P-Pant_transferase_sf"/>
</dbReference>
<keyword evidence="2 4" id="KW-0808">Transferase</keyword>
<evidence type="ECO:0000313" key="4">
    <source>
        <dbReference type="EMBL" id="RKP25517.1"/>
    </source>
</evidence>
<feature type="domain" description="4'-phosphopantetheinyl transferase N-terminal" evidence="3">
    <location>
        <begin position="2"/>
        <end position="86"/>
    </location>
</feature>
<evidence type="ECO:0000313" key="5">
    <source>
        <dbReference type="Proteomes" id="UP000278143"/>
    </source>
</evidence>
<sequence length="108" mass="12238">LFDCWLSLLPSNESDRIRQYRQQADRWRSLVGRLLARCWLIQQFHCAWSDIRMAPGPYGKPKYTASSTPSFDVSISHHRDWIVFAGLRAANTCASASIGVDVADTILP</sequence>
<dbReference type="GO" id="GO:0008897">
    <property type="term" value="F:holo-[acyl-carrier-protein] synthase activity"/>
    <property type="evidence" value="ECO:0007669"/>
    <property type="project" value="UniProtKB-EC"/>
</dbReference>
<evidence type="ECO:0000259" key="3">
    <source>
        <dbReference type="Pfam" id="PF22624"/>
    </source>
</evidence>
<dbReference type="GO" id="GO:0019878">
    <property type="term" value="P:lysine biosynthetic process via aminoadipic acid"/>
    <property type="evidence" value="ECO:0007669"/>
    <property type="project" value="TreeGrafter"/>
</dbReference>
<reference evidence="5" key="1">
    <citation type="journal article" date="2018" name="Nat. Microbiol.">
        <title>Leveraging single-cell genomics to expand the fungal tree of life.</title>
        <authorList>
            <person name="Ahrendt S.R."/>
            <person name="Quandt C.A."/>
            <person name="Ciobanu D."/>
            <person name="Clum A."/>
            <person name="Salamov A."/>
            <person name="Andreopoulos B."/>
            <person name="Cheng J.F."/>
            <person name="Woyke T."/>
            <person name="Pelin A."/>
            <person name="Henrissat B."/>
            <person name="Reynolds N.K."/>
            <person name="Benny G.L."/>
            <person name="Smith M.E."/>
            <person name="James T.Y."/>
            <person name="Grigoriev I.V."/>
        </authorList>
    </citation>
    <scope>NUCLEOTIDE SEQUENCE [LARGE SCALE GENOMIC DNA]</scope>
    <source>
        <strain evidence="5">Benny S71-1</strain>
    </source>
</reference>
<evidence type="ECO:0000256" key="2">
    <source>
        <dbReference type="ARBA" id="ARBA00022679"/>
    </source>
</evidence>